<keyword evidence="3" id="KW-1185">Reference proteome</keyword>
<protein>
    <submittedName>
        <fullName evidence="2">Jg16687 protein</fullName>
    </submittedName>
</protein>
<reference evidence="2" key="1">
    <citation type="submission" date="2022-03" db="EMBL/GenBank/DDBJ databases">
        <authorList>
            <person name="Lindestad O."/>
        </authorList>
    </citation>
    <scope>NUCLEOTIDE SEQUENCE</scope>
</reference>
<dbReference type="Proteomes" id="UP000838756">
    <property type="component" value="Unassembled WGS sequence"/>
</dbReference>
<accession>A0A8S4RCD9</accession>
<sequence>MWARELSLSVVAQRVAKLKWKWAGHIDRRTMDAGVPRCWNGDPAQLHAAMPGPQRAGQTTSNKSLSAAGNKRPRTVDLGSPYKRPKSSSGP</sequence>
<dbReference type="AlphaFoldDB" id="A0A8S4RCD9"/>
<feature type="region of interest" description="Disordered" evidence="1">
    <location>
        <begin position="42"/>
        <end position="91"/>
    </location>
</feature>
<organism evidence="2 3">
    <name type="scientific">Pararge aegeria aegeria</name>
    <dbReference type="NCBI Taxonomy" id="348720"/>
    <lineage>
        <taxon>Eukaryota</taxon>
        <taxon>Metazoa</taxon>
        <taxon>Ecdysozoa</taxon>
        <taxon>Arthropoda</taxon>
        <taxon>Hexapoda</taxon>
        <taxon>Insecta</taxon>
        <taxon>Pterygota</taxon>
        <taxon>Neoptera</taxon>
        <taxon>Endopterygota</taxon>
        <taxon>Lepidoptera</taxon>
        <taxon>Glossata</taxon>
        <taxon>Ditrysia</taxon>
        <taxon>Papilionoidea</taxon>
        <taxon>Nymphalidae</taxon>
        <taxon>Satyrinae</taxon>
        <taxon>Satyrini</taxon>
        <taxon>Parargina</taxon>
        <taxon>Pararge</taxon>
    </lineage>
</organism>
<dbReference type="OrthoDB" id="6938952at2759"/>
<comment type="caution">
    <text evidence="2">The sequence shown here is derived from an EMBL/GenBank/DDBJ whole genome shotgun (WGS) entry which is preliminary data.</text>
</comment>
<evidence type="ECO:0000256" key="1">
    <source>
        <dbReference type="SAM" id="MobiDB-lite"/>
    </source>
</evidence>
<dbReference type="EMBL" id="CAKXAJ010025036">
    <property type="protein sequence ID" value="CAH2234239.1"/>
    <property type="molecule type" value="Genomic_DNA"/>
</dbReference>
<proteinExistence type="predicted"/>
<evidence type="ECO:0000313" key="3">
    <source>
        <dbReference type="Proteomes" id="UP000838756"/>
    </source>
</evidence>
<name>A0A8S4RCD9_9NEOP</name>
<feature type="compositionally biased region" description="Polar residues" evidence="1">
    <location>
        <begin position="56"/>
        <end position="67"/>
    </location>
</feature>
<gene>
    <name evidence="2" type="primary">jg16687</name>
    <name evidence="2" type="ORF">PAEG_LOCUS12105</name>
</gene>
<evidence type="ECO:0000313" key="2">
    <source>
        <dbReference type="EMBL" id="CAH2234239.1"/>
    </source>
</evidence>